<evidence type="ECO:0000313" key="1">
    <source>
        <dbReference type="EMBL" id="KAJ9655233.1"/>
    </source>
</evidence>
<sequence>MALRKLAPDDAYLSYYDVRLTKEDINVLKNDWLTDNVISFWQEFLEREFLTEFKNSKIILLRPAMSFMLMNTDDPRTLKEALPDFSQVTHIFLPINDCNNVEIAEGGSHWSLLLVSVVDGVAFHYDSLSNQNRDNAAIVSDKLSRLLGQRMRFISLNDTPQQENGSDCGVFVCLIMKHLLLKRLLMVRTNEKVSMSMGGKKIDAREGRKEMLRIIEERRREGERRRSLSKSPGPGRKSRSPPRIDSPLESEKP</sequence>
<reference evidence="1" key="1">
    <citation type="submission" date="2022-10" db="EMBL/GenBank/DDBJ databases">
        <title>Culturing micro-colonial fungi from biological soil crusts in the Mojave desert and describing Neophaeococcomyces mojavensis, and introducing the new genera and species Taxawa tesnikishii.</title>
        <authorList>
            <person name="Kurbessoian T."/>
            <person name="Stajich J.E."/>
        </authorList>
    </citation>
    <scope>NUCLEOTIDE SEQUENCE</scope>
    <source>
        <strain evidence="1">JES_112</strain>
    </source>
</reference>
<proteinExistence type="predicted"/>
<dbReference type="Proteomes" id="UP001172386">
    <property type="component" value="Unassembled WGS sequence"/>
</dbReference>
<name>A0ACC3A4Z4_9EURO</name>
<organism evidence="1 2">
    <name type="scientific">Neophaeococcomyces mojaviensis</name>
    <dbReference type="NCBI Taxonomy" id="3383035"/>
    <lineage>
        <taxon>Eukaryota</taxon>
        <taxon>Fungi</taxon>
        <taxon>Dikarya</taxon>
        <taxon>Ascomycota</taxon>
        <taxon>Pezizomycotina</taxon>
        <taxon>Eurotiomycetes</taxon>
        <taxon>Chaetothyriomycetidae</taxon>
        <taxon>Chaetothyriales</taxon>
        <taxon>Chaetothyriales incertae sedis</taxon>
        <taxon>Neophaeococcomyces</taxon>
    </lineage>
</organism>
<comment type="caution">
    <text evidence="1">The sequence shown here is derived from an EMBL/GenBank/DDBJ whole genome shotgun (WGS) entry which is preliminary data.</text>
</comment>
<protein>
    <submittedName>
        <fullName evidence="1">Uncharacterized protein</fullName>
    </submittedName>
</protein>
<keyword evidence="2" id="KW-1185">Reference proteome</keyword>
<evidence type="ECO:0000313" key="2">
    <source>
        <dbReference type="Proteomes" id="UP001172386"/>
    </source>
</evidence>
<dbReference type="EMBL" id="JAPDRQ010000101">
    <property type="protein sequence ID" value="KAJ9655233.1"/>
    <property type="molecule type" value="Genomic_DNA"/>
</dbReference>
<gene>
    <name evidence="1" type="ORF">H2198_005849</name>
</gene>
<accession>A0ACC3A4Z4</accession>